<sequence length="81" mass="9151">MRVRIDAAGRLVNPKQVRSRLGLEAGAELELEEVGDHVELRPIGREVWLDESGDRPVFRAVGDVPTLTAAEVRELMDEFRR</sequence>
<evidence type="ECO:0000313" key="4">
    <source>
        <dbReference type="Proteomes" id="UP001428817"/>
    </source>
</evidence>
<reference evidence="4" key="1">
    <citation type="journal article" date="2019" name="Int. J. Syst. Evol. Microbiol.">
        <title>The Global Catalogue of Microorganisms (GCM) 10K type strain sequencing project: providing services to taxonomists for standard genome sequencing and annotation.</title>
        <authorList>
            <consortium name="The Broad Institute Genomics Platform"/>
            <consortium name="The Broad Institute Genome Sequencing Center for Infectious Disease"/>
            <person name="Wu L."/>
            <person name="Ma J."/>
        </authorList>
    </citation>
    <scope>NUCLEOTIDE SEQUENCE [LARGE SCALE GENOMIC DNA]</scope>
    <source>
        <strain evidence="4">JCM 18303</strain>
    </source>
</reference>
<keyword evidence="4" id="KW-1185">Reference proteome</keyword>
<gene>
    <name evidence="3" type="ORF">GCM10023321_35910</name>
</gene>
<evidence type="ECO:0000313" key="3">
    <source>
        <dbReference type="EMBL" id="GAA5157532.1"/>
    </source>
</evidence>
<dbReference type="InterPro" id="IPR037914">
    <property type="entry name" value="SpoVT-AbrB_sf"/>
</dbReference>
<dbReference type="NCBIfam" id="TIGR01439">
    <property type="entry name" value="lp_hng_hel_AbrB"/>
    <property type="match status" value="1"/>
</dbReference>
<keyword evidence="1" id="KW-0238">DNA-binding</keyword>
<dbReference type="PROSITE" id="PS51740">
    <property type="entry name" value="SPOVT_ABRB"/>
    <property type="match status" value="1"/>
</dbReference>
<dbReference type="InterPro" id="IPR007159">
    <property type="entry name" value="SpoVT-AbrB_dom"/>
</dbReference>
<organism evidence="3 4">
    <name type="scientific">Pseudonocardia eucalypti</name>
    <dbReference type="NCBI Taxonomy" id="648755"/>
    <lineage>
        <taxon>Bacteria</taxon>
        <taxon>Bacillati</taxon>
        <taxon>Actinomycetota</taxon>
        <taxon>Actinomycetes</taxon>
        <taxon>Pseudonocardiales</taxon>
        <taxon>Pseudonocardiaceae</taxon>
        <taxon>Pseudonocardia</taxon>
    </lineage>
</organism>
<dbReference type="Pfam" id="PF04014">
    <property type="entry name" value="MazE_antitoxin"/>
    <property type="match status" value="1"/>
</dbReference>
<dbReference type="Gene3D" id="2.10.260.10">
    <property type="match status" value="1"/>
</dbReference>
<proteinExistence type="predicted"/>
<name>A0ABP9Q6S4_9PSEU</name>
<comment type="caution">
    <text evidence="3">The sequence shown here is derived from an EMBL/GenBank/DDBJ whole genome shotgun (WGS) entry which is preliminary data.</text>
</comment>
<feature type="domain" description="SpoVT-AbrB" evidence="2">
    <location>
        <begin position="1"/>
        <end position="45"/>
    </location>
</feature>
<dbReference type="SUPFAM" id="SSF89447">
    <property type="entry name" value="AbrB/MazE/MraZ-like"/>
    <property type="match status" value="1"/>
</dbReference>
<dbReference type="EMBL" id="BAABJP010000015">
    <property type="protein sequence ID" value="GAA5157532.1"/>
    <property type="molecule type" value="Genomic_DNA"/>
</dbReference>
<protein>
    <recommendedName>
        <fullName evidence="2">SpoVT-AbrB domain-containing protein</fullName>
    </recommendedName>
</protein>
<dbReference type="SMART" id="SM00966">
    <property type="entry name" value="SpoVT_AbrB"/>
    <property type="match status" value="1"/>
</dbReference>
<evidence type="ECO:0000256" key="1">
    <source>
        <dbReference type="PROSITE-ProRule" id="PRU01076"/>
    </source>
</evidence>
<accession>A0ABP9Q6S4</accession>
<evidence type="ECO:0000259" key="2">
    <source>
        <dbReference type="PROSITE" id="PS51740"/>
    </source>
</evidence>
<dbReference type="Proteomes" id="UP001428817">
    <property type="component" value="Unassembled WGS sequence"/>
</dbReference>